<dbReference type="STRING" id="692418.SAMN04488029_0511"/>
<protein>
    <submittedName>
        <fullName evidence="7">Predicted arabinose efflux permease, MFS family</fullName>
    </submittedName>
</protein>
<dbReference type="RefSeq" id="WP_084370848.1">
    <property type="nucleotide sequence ID" value="NZ_FWYF01000001.1"/>
</dbReference>
<evidence type="ECO:0000256" key="2">
    <source>
        <dbReference type="ARBA" id="ARBA00022692"/>
    </source>
</evidence>
<dbReference type="Proteomes" id="UP000192472">
    <property type="component" value="Unassembled WGS sequence"/>
</dbReference>
<dbReference type="Pfam" id="PF00083">
    <property type="entry name" value="Sugar_tr"/>
    <property type="match status" value="1"/>
</dbReference>
<feature type="transmembrane region" description="Helical" evidence="5">
    <location>
        <begin position="332"/>
        <end position="354"/>
    </location>
</feature>
<dbReference type="InterPro" id="IPR020846">
    <property type="entry name" value="MFS_dom"/>
</dbReference>
<keyword evidence="8" id="KW-1185">Reference proteome</keyword>
<feature type="transmembrane region" description="Helical" evidence="5">
    <location>
        <begin position="47"/>
        <end position="64"/>
    </location>
</feature>
<feature type="transmembrane region" description="Helical" evidence="5">
    <location>
        <begin position="164"/>
        <end position="183"/>
    </location>
</feature>
<dbReference type="CDD" id="cd17489">
    <property type="entry name" value="MFS_YfcJ_like"/>
    <property type="match status" value="1"/>
</dbReference>
<reference evidence="7 8" key="1">
    <citation type="submission" date="2017-04" db="EMBL/GenBank/DDBJ databases">
        <authorList>
            <person name="Afonso C.L."/>
            <person name="Miller P.J."/>
            <person name="Scott M.A."/>
            <person name="Spackman E."/>
            <person name="Goraichik I."/>
            <person name="Dimitrov K.M."/>
            <person name="Suarez D.L."/>
            <person name="Swayne D.E."/>
        </authorList>
    </citation>
    <scope>NUCLEOTIDE SEQUENCE [LARGE SCALE GENOMIC DNA]</scope>
    <source>
        <strain evidence="7 8">DSM 26133</strain>
    </source>
</reference>
<dbReference type="SUPFAM" id="SSF103473">
    <property type="entry name" value="MFS general substrate transporter"/>
    <property type="match status" value="1"/>
</dbReference>
<feature type="transmembrane region" description="Helical" evidence="5">
    <location>
        <begin position="6"/>
        <end position="26"/>
    </location>
</feature>
<feature type="transmembrane region" description="Helical" evidence="5">
    <location>
        <begin position="137"/>
        <end position="158"/>
    </location>
</feature>
<comment type="subcellular location">
    <subcellularLocation>
        <location evidence="1">Membrane</location>
    </subcellularLocation>
</comment>
<dbReference type="PROSITE" id="PS50850">
    <property type="entry name" value="MFS"/>
    <property type="match status" value="1"/>
</dbReference>
<evidence type="ECO:0000256" key="5">
    <source>
        <dbReference type="SAM" id="Phobius"/>
    </source>
</evidence>
<feature type="domain" description="Major facilitator superfamily (MFS) profile" evidence="6">
    <location>
        <begin position="11"/>
        <end position="387"/>
    </location>
</feature>
<dbReference type="Gene3D" id="1.20.1250.20">
    <property type="entry name" value="MFS general substrate transporter like domains"/>
    <property type="match status" value="2"/>
</dbReference>
<evidence type="ECO:0000256" key="1">
    <source>
        <dbReference type="ARBA" id="ARBA00004370"/>
    </source>
</evidence>
<dbReference type="PANTHER" id="PTHR23531">
    <property type="entry name" value="QUINOLENE RESISTANCE PROTEIN NORA"/>
    <property type="match status" value="1"/>
</dbReference>
<dbReference type="AlphaFoldDB" id="A0A1W2G658"/>
<dbReference type="InterPro" id="IPR036259">
    <property type="entry name" value="MFS_trans_sf"/>
</dbReference>
<evidence type="ECO:0000256" key="4">
    <source>
        <dbReference type="ARBA" id="ARBA00023136"/>
    </source>
</evidence>
<evidence type="ECO:0000256" key="3">
    <source>
        <dbReference type="ARBA" id="ARBA00022989"/>
    </source>
</evidence>
<evidence type="ECO:0000313" key="7">
    <source>
        <dbReference type="EMBL" id="SMD32169.1"/>
    </source>
</evidence>
<keyword evidence="4 5" id="KW-0472">Membrane</keyword>
<keyword evidence="2 5" id="KW-0812">Transmembrane</keyword>
<organism evidence="7 8">
    <name type="scientific">Reichenbachiella faecimaris</name>
    <dbReference type="NCBI Taxonomy" id="692418"/>
    <lineage>
        <taxon>Bacteria</taxon>
        <taxon>Pseudomonadati</taxon>
        <taxon>Bacteroidota</taxon>
        <taxon>Cytophagia</taxon>
        <taxon>Cytophagales</taxon>
        <taxon>Reichenbachiellaceae</taxon>
        <taxon>Reichenbachiella</taxon>
    </lineage>
</organism>
<feature type="transmembrane region" description="Helical" evidence="5">
    <location>
        <begin position="210"/>
        <end position="231"/>
    </location>
</feature>
<evidence type="ECO:0000259" key="6">
    <source>
        <dbReference type="PROSITE" id="PS50850"/>
    </source>
</evidence>
<dbReference type="InterPro" id="IPR005828">
    <property type="entry name" value="MFS_sugar_transport-like"/>
</dbReference>
<sequence length="394" mass="41920">MNNTNSIFTLQFGLLCLSGFLFFGSFNMIIPELPSYLDSLGGGEYKGLIIALFTVTAGLSRPFSGKLADKVGRIPVMVVGALVSGIAALIYPFVTGIIGFFALRFFHGFSTGFKPTGTSAYVADIVPAARRGEAMGVVGFFSSLGMAAGPAIGSFIAANAGMNTMFYSSSAFAILSVLILIGMKESLKDKEKLSISHFYVKPDEVFEPNVISPSLMMMLSVFSFGAILTVIPDLSDQLGFPNRGLFFTFFTIASLLVRIVAGKASDKYGRIPVLRIGSMILLVAMLLLANTDNQAMFIISGVAFGLGVGICSPTIFAWTIDLSNEAHRGRGIATMYIALEIGIGMGAFLSGLIYNNELANISLVFYIASATVLIGLIYLYSNPVKKLALASKAT</sequence>
<dbReference type="Pfam" id="PF07690">
    <property type="entry name" value="MFS_1"/>
    <property type="match status" value="1"/>
</dbReference>
<evidence type="ECO:0000313" key="8">
    <source>
        <dbReference type="Proteomes" id="UP000192472"/>
    </source>
</evidence>
<dbReference type="PANTHER" id="PTHR23531:SF1">
    <property type="entry name" value="QUINOLENE RESISTANCE PROTEIN NORA"/>
    <property type="match status" value="1"/>
</dbReference>
<feature type="transmembrane region" description="Helical" evidence="5">
    <location>
        <begin position="76"/>
        <end position="103"/>
    </location>
</feature>
<dbReference type="InterPro" id="IPR011701">
    <property type="entry name" value="MFS"/>
</dbReference>
<proteinExistence type="predicted"/>
<feature type="transmembrane region" description="Helical" evidence="5">
    <location>
        <begin position="360"/>
        <end position="380"/>
    </location>
</feature>
<name>A0A1W2G658_REIFA</name>
<feature type="transmembrane region" description="Helical" evidence="5">
    <location>
        <begin position="273"/>
        <end position="289"/>
    </location>
</feature>
<feature type="transmembrane region" description="Helical" evidence="5">
    <location>
        <begin position="243"/>
        <end position="261"/>
    </location>
</feature>
<accession>A0A1W2G658</accession>
<keyword evidence="3 5" id="KW-1133">Transmembrane helix</keyword>
<dbReference type="GO" id="GO:0022857">
    <property type="term" value="F:transmembrane transporter activity"/>
    <property type="evidence" value="ECO:0007669"/>
    <property type="project" value="InterPro"/>
</dbReference>
<gene>
    <name evidence="7" type="ORF">SAMN04488029_0511</name>
</gene>
<dbReference type="InterPro" id="IPR052714">
    <property type="entry name" value="MFS_Exporter"/>
</dbReference>
<dbReference type="GO" id="GO:0016020">
    <property type="term" value="C:membrane"/>
    <property type="evidence" value="ECO:0007669"/>
    <property type="project" value="UniProtKB-SubCell"/>
</dbReference>
<dbReference type="OrthoDB" id="9812221at2"/>
<feature type="transmembrane region" description="Helical" evidence="5">
    <location>
        <begin position="295"/>
        <end position="320"/>
    </location>
</feature>
<dbReference type="EMBL" id="FWYF01000001">
    <property type="protein sequence ID" value="SMD32169.1"/>
    <property type="molecule type" value="Genomic_DNA"/>
</dbReference>